<dbReference type="EMBL" id="DVKI01000096">
    <property type="protein sequence ID" value="HIT17343.1"/>
    <property type="molecule type" value="Genomic_DNA"/>
</dbReference>
<protein>
    <submittedName>
        <fullName evidence="8">YitT family protein</fullName>
    </submittedName>
</protein>
<feature type="domain" description="DUF2179" evidence="7">
    <location>
        <begin position="237"/>
        <end position="291"/>
    </location>
</feature>
<evidence type="ECO:0000313" key="9">
    <source>
        <dbReference type="Proteomes" id="UP000886893"/>
    </source>
</evidence>
<dbReference type="InterPro" id="IPR019264">
    <property type="entry name" value="DUF2179"/>
</dbReference>
<dbReference type="AlphaFoldDB" id="A0A9D1G9Q9"/>
<dbReference type="PIRSF" id="PIRSF006483">
    <property type="entry name" value="Membrane_protein_YitT"/>
    <property type="match status" value="1"/>
</dbReference>
<evidence type="ECO:0000256" key="3">
    <source>
        <dbReference type="ARBA" id="ARBA00022692"/>
    </source>
</evidence>
<feature type="transmembrane region" description="Helical" evidence="6">
    <location>
        <begin position="92"/>
        <end position="111"/>
    </location>
</feature>
<dbReference type="InterPro" id="IPR003740">
    <property type="entry name" value="YitT"/>
</dbReference>
<organism evidence="8 9">
    <name type="scientific">Candidatus Caccosoma faecigallinarum</name>
    <dbReference type="NCBI Taxonomy" id="2840720"/>
    <lineage>
        <taxon>Bacteria</taxon>
        <taxon>Bacillati</taxon>
        <taxon>Bacillota</taxon>
        <taxon>Bacillota incertae sedis</taxon>
        <taxon>Candidatus Caccosoma</taxon>
    </lineage>
</organism>
<dbReference type="Proteomes" id="UP000886893">
    <property type="component" value="Unassembled WGS sequence"/>
</dbReference>
<comment type="subcellular location">
    <subcellularLocation>
        <location evidence="1">Cell membrane</location>
        <topology evidence="1">Multi-pass membrane protein</topology>
    </subcellularLocation>
</comment>
<evidence type="ECO:0000256" key="2">
    <source>
        <dbReference type="ARBA" id="ARBA00022475"/>
    </source>
</evidence>
<reference evidence="8" key="2">
    <citation type="journal article" date="2021" name="PeerJ">
        <title>Extensive microbial diversity within the chicken gut microbiome revealed by metagenomics and culture.</title>
        <authorList>
            <person name="Gilroy R."/>
            <person name="Ravi A."/>
            <person name="Getino M."/>
            <person name="Pursley I."/>
            <person name="Horton D.L."/>
            <person name="Alikhan N.F."/>
            <person name="Baker D."/>
            <person name="Gharbi K."/>
            <person name="Hall N."/>
            <person name="Watson M."/>
            <person name="Adriaenssens E.M."/>
            <person name="Foster-Nyarko E."/>
            <person name="Jarju S."/>
            <person name="Secka A."/>
            <person name="Antonio M."/>
            <person name="Oren A."/>
            <person name="Chaudhuri R.R."/>
            <person name="La Ragione R."/>
            <person name="Hildebrand F."/>
            <person name="Pallen M.J."/>
        </authorList>
    </citation>
    <scope>NUCLEOTIDE SEQUENCE</scope>
    <source>
        <strain evidence="8">14508</strain>
    </source>
</reference>
<dbReference type="CDD" id="cd16380">
    <property type="entry name" value="YitT_C"/>
    <property type="match status" value="1"/>
</dbReference>
<dbReference type="InterPro" id="IPR051461">
    <property type="entry name" value="UPF0750_membrane"/>
</dbReference>
<dbReference type="Gene3D" id="3.30.70.120">
    <property type="match status" value="1"/>
</dbReference>
<feature type="transmembrane region" description="Helical" evidence="6">
    <location>
        <begin position="123"/>
        <end position="144"/>
    </location>
</feature>
<accession>A0A9D1G9Q9</accession>
<keyword evidence="3 6" id="KW-0812">Transmembrane</keyword>
<sequence length="298" mass="32981">MKKIGRFLKQNYKNIFILILGNFLVASASSFCFLNYQHGGFSGLLSGGVSGFTLILNEIFNGNLEVVAIIVSWILFIIGTIFLGLQFGLKTLFGTILFTGFLSLFTLPVFTNIQNEVNTLDPILASILGGMAVGTGCGIIYRIGGSTGGFDIPPLILNKYFKFKLSRCFFVQDGLLVLLALIAKFSLNHVLVGLISVFVCSWFVEITQVSGQKCYIAEIISDQYEAINQAILEKLDRGTTLFFAKGGYTQQDKVVIKVVIPKKQYHDLMQIVINADKNAFMSLQTTSDIFGFGFKRYE</sequence>
<gene>
    <name evidence="8" type="ORF">IAD04_03045</name>
</gene>
<evidence type="ECO:0000256" key="5">
    <source>
        <dbReference type="ARBA" id="ARBA00023136"/>
    </source>
</evidence>
<dbReference type="Pfam" id="PF02588">
    <property type="entry name" value="YitT_membrane"/>
    <property type="match status" value="1"/>
</dbReference>
<dbReference type="PANTHER" id="PTHR33545">
    <property type="entry name" value="UPF0750 MEMBRANE PROTEIN YITT-RELATED"/>
    <property type="match status" value="1"/>
</dbReference>
<reference evidence="8" key="1">
    <citation type="submission" date="2020-10" db="EMBL/GenBank/DDBJ databases">
        <authorList>
            <person name="Gilroy R."/>
        </authorList>
    </citation>
    <scope>NUCLEOTIDE SEQUENCE</scope>
    <source>
        <strain evidence="8">14508</strain>
    </source>
</reference>
<dbReference type="GO" id="GO:0005886">
    <property type="term" value="C:plasma membrane"/>
    <property type="evidence" value="ECO:0007669"/>
    <property type="project" value="UniProtKB-SubCell"/>
</dbReference>
<feature type="transmembrane region" description="Helical" evidence="6">
    <location>
        <begin position="12"/>
        <end position="36"/>
    </location>
</feature>
<evidence type="ECO:0000259" key="7">
    <source>
        <dbReference type="Pfam" id="PF10035"/>
    </source>
</evidence>
<feature type="transmembrane region" description="Helical" evidence="6">
    <location>
        <begin position="66"/>
        <end position="85"/>
    </location>
</feature>
<keyword evidence="5 6" id="KW-0472">Membrane</keyword>
<dbReference type="Pfam" id="PF10035">
    <property type="entry name" value="DUF2179"/>
    <property type="match status" value="1"/>
</dbReference>
<dbReference type="InterPro" id="IPR015867">
    <property type="entry name" value="N-reg_PII/ATP_PRibTrfase_C"/>
</dbReference>
<keyword evidence="2" id="KW-1003">Cell membrane</keyword>
<dbReference type="PANTHER" id="PTHR33545:SF9">
    <property type="entry name" value="UPF0750 MEMBRANE PROTEIN YITE"/>
    <property type="match status" value="1"/>
</dbReference>
<evidence type="ECO:0000256" key="1">
    <source>
        <dbReference type="ARBA" id="ARBA00004651"/>
    </source>
</evidence>
<name>A0A9D1G9Q9_9FIRM</name>
<keyword evidence="4 6" id="KW-1133">Transmembrane helix</keyword>
<evidence type="ECO:0000313" key="8">
    <source>
        <dbReference type="EMBL" id="HIT17343.1"/>
    </source>
</evidence>
<evidence type="ECO:0000256" key="4">
    <source>
        <dbReference type="ARBA" id="ARBA00022989"/>
    </source>
</evidence>
<comment type="caution">
    <text evidence="8">The sequence shown here is derived from an EMBL/GenBank/DDBJ whole genome shotgun (WGS) entry which is preliminary data.</text>
</comment>
<proteinExistence type="predicted"/>
<evidence type="ECO:0000256" key="6">
    <source>
        <dbReference type="SAM" id="Phobius"/>
    </source>
</evidence>